<dbReference type="Gene3D" id="3.90.1200.10">
    <property type="match status" value="1"/>
</dbReference>
<dbReference type="EMBL" id="CP049109">
    <property type="protein sequence ID" value="QIG81057.1"/>
    <property type="molecule type" value="Genomic_DNA"/>
</dbReference>
<dbReference type="RefSeq" id="WP_165327984.1">
    <property type="nucleotide sequence ID" value="NZ_CP049109.1"/>
</dbReference>
<evidence type="ECO:0000259" key="1">
    <source>
        <dbReference type="Pfam" id="PF01636"/>
    </source>
</evidence>
<dbReference type="Gene3D" id="3.30.200.20">
    <property type="entry name" value="Phosphorylase Kinase, domain 1"/>
    <property type="match status" value="1"/>
</dbReference>
<evidence type="ECO:0000313" key="2">
    <source>
        <dbReference type="EMBL" id="QIG81057.1"/>
    </source>
</evidence>
<name>A0A6G6Y8C9_9SPHN</name>
<dbReference type="SUPFAM" id="SSF56112">
    <property type="entry name" value="Protein kinase-like (PK-like)"/>
    <property type="match status" value="1"/>
</dbReference>
<dbReference type="PANTHER" id="PTHR47829:SF3">
    <property type="entry name" value="AMINOGLYCOSIDE PHOSPHOTRANSFERASE DOMAIN-CONTAINING PROTEIN"/>
    <property type="match status" value="1"/>
</dbReference>
<feature type="domain" description="Aminoglycoside phosphotransferase" evidence="1">
    <location>
        <begin position="41"/>
        <end position="261"/>
    </location>
</feature>
<reference evidence="2 3" key="1">
    <citation type="submission" date="2020-02" db="EMBL/GenBank/DDBJ databases">
        <authorList>
            <person name="Zheng R.K."/>
            <person name="Sun C.M."/>
        </authorList>
    </citation>
    <scope>NUCLEOTIDE SEQUENCE [LARGE SCALE GENOMIC DNA]</scope>
    <source>
        <strain evidence="3">zrk23</strain>
    </source>
</reference>
<keyword evidence="2" id="KW-0808">Transferase</keyword>
<dbReference type="InterPro" id="IPR052898">
    <property type="entry name" value="ACAD10-like"/>
</dbReference>
<dbReference type="Proteomes" id="UP000501568">
    <property type="component" value="Chromosome"/>
</dbReference>
<sequence length="352" mass="39367">MSDAADSFSGTREVREAHRFDEARLAEWMAANVEGYAGPLTVTQFKGGQSNPTYRLDTPGRAYVLRRKPPGQLLKGAHAVEREARVMAALGAQGFPVPHIFGLCTDEAVIGTWFFVMELVEGRIFWDSTFPDVPREERAAYFDAMNAALAQLHGFDPDAANLGDYGRKGQYLERQIARWSRQYREDEAAGRIDAMDRLAEWLPEHLPPEQETRVIHGDFRTDNMIFHPGEPRVLAVLDWELSTLGDPLADFAYHLMMYRLPSHMVAGIAGNDLTALGLPSEADYVAAYCRRTGRENIPALDFYLAFNMFRFAAILHGIKGRMIRGTAASADAERMVATLPELAEIGWRQAGE</sequence>
<dbReference type="InterPro" id="IPR041726">
    <property type="entry name" value="ACAD10_11_N"/>
</dbReference>
<keyword evidence="3" id="KW-1185">Reference proteome</keyword>
<accession>A0A6G6Y8C9</accession>
<dbReference type="CDD" id="cd05154">
    <property type="entry name" value="ACAD10_11_N-like"/>
    <property type="match status" value="1"/>
</dbReference>
<dbReference type="GO" id="GO:0016740">
    <property type="term" value="F:transferase activity"/>
    <property type="evidence" value="ECO:0007669"/>
    <property type="project" value="UniProtKB-KW"/>
</dbReference>
<evidence type="ECO:0000313" key="3">
    <source>
        <dbReference type="Proteomes" id="UP000501568"/>
    </source>
</evidence>
<proteinExistence type="predicted"/>
<protein>
    <submittedName>
        <fullName evidence="2">Phosphotransferase</fullName>
    </submittedName>
</protein>
<dbReference type="PANTHER" id="PTHR47829">
    <property type="entry name" value="HYDROLASE, PUTATIVE (AFU_ORTHOLOGUE AFUA_1G12880)-RELATED"/>
    <property type="match status" value="1"/>
</dbReference>
<dbReference type="KEGG" id="spzr:G5C33_15545"/>
<gene>
    <name evidence="2" type="ORF">G5C33_15545</name>
</gene>
<organism evidence="2 3">
    <name type="scientific">Stakelama tenebrarum</name>
    <dbReference type="NCBI Taxonomy" id="2711215"/>
    <lineage>
        <taxon>Bacteria</taxon>
        <taxon>Pseudomonadati</taxon>
        <taxon>Pseudomonadota</taxon>
        <taxon>Alphaproteobacteria</taxon>
        <taxon>Sphingomonadales</taxon>
        <taxon>Sphingomonadaceae</taxon>
        <taxon>Stakelama</taxon>
    </lineage>
</organism>
<dbReference type="Pfam" id="PF01636">
    <property type="entry name" value="APH"/>
    <property type="match status" value="1"/>
</dbReference>
<dbReference type="InterPro" id="IPR002575">
    <property type="entry name" value="Aminoglycoside_PTrfase"/>
</dbReference>
<dbReference type="InterPro" id="IPR011009">
    <property type="entry name" value="Kinase-like_dom_sf"/>
</dbReference>
<dbReference type="AlphaFoldDB" id="A0A6G6Y8C9"/>